<feature type="transmembrane region" description="Helical" evidence="8">
    <location>
        <begin position="114"/>
        <end position="138"/>
    </location>
</feature>
<feature type="transmembrane region" description="Helical" evidence="8">
    <location>
        <begin position="25"/>
        <end position="54"/>
    </location>
</feature>
<dbReference type="InterPro" id="IPR017452">
    <property type="entry name" value="GPCR_Rhodpsn_7TM"/>
</dbReference>
<gene>
    <name evidence="10" type="ORF">Bpfe_013446</name>
</gene>
<dbReference type="EMBL" id="JASAOG010000057">
    <property type="protein sequence ID" value="KAK0057082.1"/>
    <property type="molecule type" value="Genomic_DNA"/>
</dbReference>
<organism evidence="10 11">
    <name type="scientific">Biomphalaria pfeifferi</name>
    <name type="common">Bloodfluke planorb</name>
    <name type="synonym">Freshwater snail</name>
    <dbReference type="NCBI Taxonomy" id="112525"/>
    <lineage>
        <taxon>Eukaryota</taxon>
        <taxon>Metazoa</taxon>
        <taxon>Spiralia</taxon>
        <taxon>Lophotrochozoa</taxon>
        <taxon>Mollusca</taxon>
        <taxon>Gastropoda</taxon>
        <taxon>Heterobranchia</taxon>
        <taxon>Euthyneura</taxon>
        <taxon>Panpulmonata</taxon>
        <taxon>Hygrophila</taxon>
        <taxon>Lymnaeoidea</taxon>
        <taxon>Planorbidae</taxon>
        <taxon>Biomphalaria</taxon>
    </lineage>
</organism>
<evidence type="ECO:0000256" key="1">
    <source>
        <dbReference type="ARBA" id="ARBA00004141"/>
    </source>
</evidence>
<feature type="domain" description="G-protein coupled receptors family 1 profile" evidence="9">
    <location>
        <begin position="45"/>
        <end position="320"/>
    </location>
</feature>
<comment type="caution">
    <text evidence="10">The sequence shown here is derived from an EMBL/GenBank/DDBJ whole genome shotgun (WGS) entry which is preliminary data.</text>
</comment>
<dbReference type="Proteomes" id="UP001233172">
    <property type="component" value="Unassembled WGS sequence"/>
</dbReference>
<dbReference type="AlphaFoldDB" id="A0AAD8BN28"/>
<evidence type="ECO:0000256" key="7">
    <source>
        <dbReference type="ARBA" id="ARBA00023224"/>
    </source>
</evidence>
<comment type="subcellular location">
    <subcellularLocation>
        <location evidence="1">Membrane</location>
        <topology evidence="1">Multi-pass membrane protein</topology>
    </subcellularLocation>
</comment>
<dbReference type="Pfam" id="PF00001">
    <property type="entry name" value="7tm_1"/>
    <property type="match status" value="1"/>
</dbReference>
<reference evidence="10" key="1">
    <citation type="journal article" date="2023" name="PLoS Negl. Trop. Dis.">
        <title>A genome sequence for Biomphalaria pfeifferi, the major vector snail for the human-infecting parasite Schistosoma mansoni.</title>
        <authorList>
            <person name="Bu L."/>
            <person name="Lu L."/>
            <person name="Laidemitt M.R."/>
            <person name="Zhang S.M."/>
            <person name="Mutuku M."/>
            <person name="Mkoji G."/>
            <person name="Steinauer M."/>
            <person name="Loker E.S."/>
        </authorList>
    </citation>
    <scope>NUCLEOTIDE SEQUENCE</scope>
    <source>
        <strain evidence="10">KasaAsao</strain>
    </source>
</reference>
<protein>
    <submittedName>
        <fullName evidence="10">FMRFamide receptor</fullName>
    </submittedName>
</protein>
<evidence type="ECO:0000256" key="3">
    <source>
        <dbReference type="ARBA" id="ARBA00022989"/>
    </source>
</evidence>
<feature type="transmembrane region" description="Helical" evidence="8">
    <location>
        <begin position="261"/>
        <end position="285"/>
    </location>
</feature>
<evidence type="ECO:0000256" key="6">
    <source>
        <dbReference type="ARBA" id="ARBA00023170"/>
    </source>
</evidence>
<feature type="transmembrane region" description="Helical" evidence="8">
    <location>
        <begin position="297"/>
        <end position="321"/>
    </location>
</feature>
<dbReference type="SUPFAM" id="SSF81321">
    <property type="entry name" value="Family A G protein-coupled receptor-like"/>
    <property type="match status" value="1"/>
</dbReference>
<feature type="transmembrane region" description="Helical" evidence="8">
    <location>
        <begin position="150"/>
        <end position="171"/>
    </location>
</feature>
<dbReference type="GO" id="GO:0016020">
    <property type="term" value="C:membrane"/>
    <property type="evidence" value="ECO:0007669"/>
    <property type="project" value="UniProtKB-SubCell"/>
</dbReference>
<keyword evidence="4" id="KW-0297">G-protein coupled receptor</keyword>
<dbReference type="PRINTS" id="PR00237">
    <property type="entry name" value="GPCRRHODOPSN"/>
</dbReference>
<dbReference type="PANTHER" id="PTHR24243">
    <property type="entry name" value="G-PROTEIN COUPLED RECEPTOR"/>
    <property type="match status" value="1"/>
</dbReference>
<evidence type="ECO:0000313" key="10">
    <source>
        <dbReference type="EMBL" id="KAK0057082.1"/>
    </source>
</evidence>
<keyword evidence="11" id="KW-1185">Reference proteome</keyword>
<accession>A0AAD8BN28</accession>
<evidence type="ECO:0000313" key="11">
    <source>
        <dbReference type="Proteomes" id="UP001233172"/>
    </source>
</evidence>
<keyword evidence="5 8" id="KW-0472">Membrane</keyword>
<keyword evidence="6 10" id="KW-0675">Receptor</keyword>
<dbReference type="GO" id="GO:0004930">
    <property type="term" value="F:G protein-coupled receptor activity"/>
    <property type="evidence" value="ECO:0007669"/>
    <property type="project" value="UniProtKB-KW"/>
</dbReference>
<dbReference type="InterPro" id="IPR000276">
    <property type="entry name" value="GPCR_Rhodpsn"/>
</dbReference>
<evidence type="ECO:0000256" key="2">
    <source>
        <dbReference type="ARBA" id="ARBA00022692"/>
    </source>
</evidence>
<proteinExistence type="predicted"/>
<reference evidence="10" key="2">
    <citation type="submission" date="2023-04" db="EMBL/GenBank/DDBJ databases">
        <authorList>
            <person name="Bu L."/>
            <person name="Lu L."/>
            <person name="Laidemitt M.R."/>
            <person name="Zhang S.M."/>
            <person name="Mutuku M."/>
            <person name="Mkoji G."/>
            <person name="Steinauer M."/>
            <person name="Loker E.S."/>
        </authorList>
    </citation>
    <scope>NUCLEOTIDE SEQUENCE</scope>
    <source>
        <strain evidence="10">KasaAsao</strain>
        <tissue evidence="10">Whole Snail</tissue>
    </source>
</reference>
<dbReference type="PANTHER" id="PTHR24243:SF208">
    <property type="entry name" value="PYROKININ-1 RECEPTOR"/>
    <property type="match status" value="1"/>
</dbReference>
<keyword evidence="3 8" id="KW-1133">Transmembrane helix</keyword>
<evidence type="ECO:0000256" key="8">
    <source>
        <dbReference type="SAM" id="Phobius"/>
    </source>
</evidence>
<dbReference type="PROSITE" id="PS50262">
    <property type="entry name" value="G_PROTEIN_RECEP_F1_2"/>
    <property type="match status" value="1"/>
</dbReference>
<name>A0AAD8BN28_BIOPF</name>
<evidence type="ECO:0000259" key="9">
    <source>
        <dbReference type="PROSITE" id="PS50262"/>
    </source>
</evidence>
<feature type="transmembrane region" description="Helical" evidence="8">
    <location>
        <begin position="208"/>
        <end position="228"/>
    </location>
</feature>
<evidence type="ECO:0000256" key="4">
    <source>
        <dbReference type="ARBA" id="ARBA00023040"/>
    </source>
</evidence>
<dbReference type="Gene3D" id="1.20.1070.10">
    <property type="entry name" value="Rhodopsin 7-helix transmembrane proteins"/>
    <property type="match status" value="1"/>
</dbReference>
<sequence length="339" mass="37769">MTQENLNASLILKQNDLFDPLVVDWVIVTLNLISGEVIGLVGIIANAVTIVVFCKLGFYDSVDVTLTALAISDIGSLVSLQFYNIMTNPWLSSVQLPFEASEVVVLMSMYPHVYFIRVSGLITAFAAFERCVCVVLPLKVKTIFSCKRSILIILIIFFISISNVVAPYYFFYFDWIFSPERNSTILRMSLRENWHSGIGLSFMINDVFIQYSTFAVLITCTVITSVSLNKNAAWKKSISKGDLQKVETKISSKEVKVARMLSLVSVTFVVCLLPLSATITAVGVVKDMAVGGPYFQVARICNSVSFLTETVSSSMNGFIYYKMSSKYRKTCKMLFVRGS</sequence>
<keyword evidence="7" id="KW-0807">Transducer</keyword>
<evidence type="ECO:0000256" key="5">
    <source>
        <dbReference type="ARBA" id="ARBA00023136"/>
    </source>
</evidence>
<keyword evidence="2 8" id="KW-0812">Transmembrane</keyword>